<dbReference type="GO" id="GO:0016747">
    <property type="term" value="F:acyltransferase activity, transferring groups other than amino-acyl groups"/>
    <property type="evidence" value="ECO:0007669"/>
    <property type="project" value="InterPro"/>
</dbReference>
<protein>
    <submittedName>
        <fullName evidence="4">Phosphinothricin acetyltransferase</fullName>
    </submittedName>
</protein>
<organism evidence="4">
    <name type="scientific">Klebsiella pneumoniae</name>
    <dbReference type="NCBI Taxonomy" id="573"/>
    <lineage>
        <taxon>Bacteria</taxon>
        <taxon>Pseudomonadati</taxon>
        <taxon>Pseudomonadota</taxon>
        <taxon>Gammaproteobacteria</taxon>
        <taxon>Enterobacterales</taxon>
        <taxon>Enterobacteriaceae</taxon>
        <taxon>Klebsiella/Raoultella group</taxon>
        <taxon>Klebsiella</taxon>
        <taxon>Klebsiella pneumoniae complex</taxon>
    </lineage>
</organism>
<dbReference type="InterPro" id="IPR016181">
    <property type="entry name" value="Acyl_CoA_acyltransferase"/>
</dbReference>
<keyword evidence="2" id="KW-0012">Acyltransferase</keyword>
<feature type="domain" description="N-acetyltransferase" evidence="3">
    <location>
        <begin position="14"/>
        <end position="167"/>
    </location>
</feature>
<keyword evidence="4" id="KW-0614">Plasmid</keyword>
<dbReference type="InterPro" id="IPR000182">
    <property type="entry name" value="GNAT_dom"/>
</dbReference>
<dbReference type="SUPFAM" id="SSF55729">
    <property type="entry name" value="Acyl-CoA N-acyltransferases (Nat)"/>
    <property type="match status" value="1"/>
</dbReference>
<proteinExistence type="predicted"/>
<reference evidence="4" key="1">
    <citation type="submission" date="2017-01" db="EMBL/GenBank/DDBJ databases">
        <title>Draft genome sequence of a CTX-M-15-producing endophytic Klebsiella pneumoniae sequence type ST198 isolate from commercial lettuce.</title>
        <authorList>
            <person name="Lopes R.Sr."/>
            <person name="Cerdeira L.V."/>
            <person name="Lincopan N."/>
        </authorList>
    </citation>
    <scope>NUCLEOTIDE SEQUENCE</scope>
    <source>
        <strain evidence="4">301</strain>
        <plasmid evidence="4">pKP301cro</plasmid>
    </source>
</reference>
<dbReference type="PANTHER" id="PTHR43072">
    <property type="entry name" value="N-ACETYLTRANSFERASE"/>
    <property type="match status" value="1"/>
</dbReference>
<evidence type="ECO:0000259" key="3">
    <source>
        <dbReference type="PROSITE" id="PS51186"/>
    </source>
</evidence>
<dbReference type="PANTHER" id="PTHR43072:SF23">
    <property type="entry name" value="UPF0039 PROTEIN C11D3.02C"/>
    <property type="match status" value="1"/>
</dbReference>
<keyword evidence="1 4" id="KW-0808">Transferase</keyword>
<evidence type="ECO:0000256" key="1">
    <source>
        <dbReference type="ARBA" id="ARBA00022679"/>
    </source>
</evidence>
<evidence type="ECO:0000256" key="2">
    <source>
        <dbReference type="ARBA" id="ARBA00023315"/>
    </source>
</evidence>
<dbReference type="Pfam" id="PF00583">
    <property type="entry name" value="Acetyltransf_1"/>
    <property type="match status" value="1"/>
</dbReference>
<name>A0A1U9X5B4_KLEPN</name>
<sequence>MNTANIRYREMAEIIIRKMHEEDWCAVREIYQEGIATGNATFQTAAPEWLEWNEGHLQDCRYVATVDNRVVGWAALSPFSRRHAYRGVAELSIYVSTHFQGKGAGRALLSGLIKGSESAGFWTLLAGIFPENQASVALHRSQGFREVGCREKVGEMNGKWRDVLILERRSRTVGC</sequence>
<evidence type="ECO:0000313" key="4">
    <source>
        <dbReference type="EMBL" id="AQY75976.1"/>
    </source>
</evidence>
<geneLocation type="plasmid" evidence="4">
    <name>pKP301cro</name>
</geneLocation>
<dbReference type="AlphaFoldDB" id="A0A1U9X5B4"/>
<accession>A0A1U9X5B4</accession>
<dbReference type="CDD" id="cd04301">
    <property type="entry name" value="NAT_SF"/>
    <property type="match status" value="1"/>
</dbReference>
<dbReference type="Gene3D" id="3.40.630.30">
    <property type="match status" value="1"/>
</dbReference>
<dbReference type="EMBL" id="KY495890">
    <property type="protein sequence ID" value="AQY75976.1"/>
    <property type="molecule type" value="Genomic_DNA"/>
</dbReference>
<dbReference type="PROSITE" id="PS51186">
    <property type="entry name" value="GNAT"/>
    <property type="match status" value="1"/>
</dbReference>